<dbReference type="Proteomes" id="UP000235965">
    <property type="component" value="Unassembled WGS sequence"/>
</dbReference>
<evidence type="ECO:0000313" key="2">
    <source>
        <dbReference type="EMBL" id="PNF30696.1"/>
    </source>
</evidence>
<gene>
    <name evidence="2" type="ORF">B7P43_G06083</name>
</gene>
<feature type="compositionally biased region" description="Low complexity" evidence="1">
    <location>
        <begin position="20"/>
        <end position="31"/>
    </location>
</feature>
<evidence type="ECO:0000313" key="3">
    <source>
        <dbReference type="Proteomes" id="UP000235965"/>
    </source>
</evidence>
<keyword evidence="3" id="KW-1185">Reference proteome</keyword>
<feature type="compositionally biased region" description="Polar residues" evidence="1">
    <location>
        <begin position="54"/>
        <end position="67"/>
    </location>
</feature>
<reference evidence="2 3" key="1">
    <citation type="submission" date="2017-12" db="EMBL/GenBank/DDBJ databases">
        <title>Hemimetabolous genomes reveal molecular basis of termite eusociality.</title>
        <authorList>
            <person name="Harrison M.C."/>
            <person name="Jongepier E."/>
            <person name="Robertson H.M."/>
            <person name="Arning N."/>
            <person name="Bitard-Feildel T."/>
            <person name="Chao H."/>
            <person name="Childers C.P."/>
            <person name="Dinh H."/>
            <person name="Doddapaneni H."/>
            <person name="Dugan S."/>
            <person name="Gowin J."/>
            <person name="Greiner C."/>
            <person name="Han Y."/>
            <person name="Hu H."/>
            <person name="Hughes D.S.T."/>
            <person name="Huylmans A.-K."/>
            <person name="Kemena C."/>
            <person name="Kremer L.P.M."/>
            <person name="Lee S.L."/>
            <person name="Lopez-Ezquerra A."/>
            <person name="Mallet L."/>
            <person name="Monroy-Kuhn J.M."/>
            <person name="Moser A."/>
            <person name="Murali S.C."/>
            <person name="Muzny D.M."/>
            <person name="Otani S."/>
            <person name="Piulachs M.-D."/>
            <person name="Poelchau M."/>
            <person name="Qu J."/>
            <person name="Schaub F."/>
            <person name="Wada-Katsumata A."/>
            <person name="Worley K.C."/>
            <person name="Xie Q."/>
            <person name="Ylla G."/>
            <person name="Poulsen M."/>
            <person name="Gibbs R.A."/>
            <person name="Schal C."/>
            <person name="Richards S."/>
            <person name="Belles X."/>
            <person name="Korb J."/>
            <person name="Bornberg-Bauer E."/>
        </authorList>
    </citation>
    <scope>NUCLEOTIDE SEQUENCE [LARGE SCALE GENOMIC DNA]</scope>
    <source>
        <tissue evidence="2">Whole body</tissue>
    </source>
</reference>
<protein>
    <submittedName>
        <fullName evidence="2">Uncharacterized protein</fullName>
    </submittedName>
</protein>
<name>A0A2J7QQ40_9NEOP</name>
<dbReference type="EMBL" id="NEVH01012087">
    <property type="protein sequence ID" value="PNF30696.1"/>
    <property type="molecule type" value="Genomic_DNA"/>
</dbReference>
<feature type="region of interest" description="Disordered" evidence="1">
    <location>
        <begin position="1"/>
        <end position="117"/>
    </location>
</feature>
<proteinExistence type="predicted"/>
<feature type="non-terminal residue" evidence="2">
    <location>
        <position position="1"/>
    </location>
</feature>
<comment type="caution">
    <text evidence="2">The sequence shown here is derived from an EMBL/GenBank/DDBJ whole genome shotgun (WGS) entry which is preliminary data.</text>
</comment>
<accession>A0A2J7QQ40</accession>
<sequence length="192" mass="22730">EQLGHQDKQQVGQNHEFEDFQQNQNEQQDIEQLGHQHQDTQQVGQNHEFEDFQETQNEQFGQFHQTPNEQEFQQGGQNEDTEQFQESQHHQDIEQVGQHHGNFGLRDQQTQQNDDEIIQLLGSDKYWGQQHDRNPAVEPAIPRQHQEELGFEYVSTETPRWWKRIGQKISDTYEKAKDKAHDLAHKIKETVG</sequence>
<feature type="compositionally biased region" description="Low complexity" evidence="1">
    <location>
        <begin position="68"/>
        <end position="78"/>
    </location>
</feature>
<dbReference type="AlphaFoldDB" id="A0A2J7QQ40"/>
<organism evidence="2 3">
    <name type="scientific">Cryptotermes secundus</name>
    <dbReference type="NCBI Taxonomy" id="105785"/>
    <lineage>
        <taxon>Eukaryota</taxon>
        <taxon>Metazoa</taxon>
        <taxon>Ecdysozoa</taxon>
        <taxon>Arthropoda</taxon>
        <taxon>Hexapoda</taxon>
        <taxon>Insecta</taxon>
        <taxon>Pterygota</taxon>
        <taxon>Neoptera</taxon>
        <taxon>Polyneoptera</taxon>
        <taxon>Dictyoptera</taxon>
        <taxon>Blattodea</taxon>
        <taxon>Blattoidea</taxon>
        <taxon>Termitoidae</taxon>
        <taxon>Kalotermitidae</taxon>
        <taxon>Cryptotermitinae</taxon>
        <taxon>Cryptotermes</taxon>
    </lineage>
</organism>
<evidence type="ECO:0000256" key="1">
    <source>
        <dbReference type="SAM" id="MobiDB-lite"/>
    </source>
</evidence>